<sequence length="167" mass="17926">MRLDFILANALTATATAAAMVSSGKQRRSCYERAPSVIQMDLNVTIVFSPVLYFDVPRGELRGPCTLVAKFPAGYPISSSGDDLVNVVAASGEHDGAVVGVLRFVSAPNVPTVTVVGTFECDGVMDYQLEIADSATEANWVSFEQDEDAGLFLEIGDRCRPESEEEL</sequence>
<keyword evidence="3" id="KW-1185">Reference proteome</keyword>
<protein>
    <recommendedName>
        <fullName evidence="4">Ubiquitin 3 binding protein But2 C-terminal domain-containing protein</fullName>
    </recommendedName>
</protein>
<accession>W3X8X3</accession>
<feature type="signal peptide" evidence="1">
    <location>
        <begin position="1"/>
        <end position="18"/>
    </location>
</feature>
<reference evidence="3" key="1">
    <citation type="journal article" date="2015" name="BMC Genomics">
        <title>Genomic and transcriptomic analysis of the endophytic fungus Pestalotiopsis fici reveals its lifestyle and high potential for synthesis of natural products.</title>
        <authorList>
            <person name="Wang X."/>
            <person name="Zhang X."/>
            <person name="Liu L."/>
            <person name="Xiang M."/>
            <person name="Wang W."/>
            <person name="Sun X."/>
            <person name="Che Y."/>
            <person name="Guo L."/>
            <person name="Liu G."/>
            <person name="Guo L."/>
            <person name="Wang C."/>
            <person name="Yin W.B."/>
            <person name="Stadler M."/>
            <person name="Zhang X."/>
            <person name="Liu X."/>
        </authorList>
    </citation>
    <scope>NUCLEOTIDE SEQUENCE [LARGE SCALE GENOMIC DNA]</scope>
    <source>
        <strain evidence="3">W106-1 / CGMCC3.15140</strain>
    </source>
</reference>
<evidence type="ECO:0008006" key="4">
    <source>
        <dbReference type="Google" id="ProtNLM"/>
    </source>
</evidence>
<dbReference type="GeneID" id="19271641"/>
<dbReference type="eggNOG" id="ENOG502SEQW">
    <property type="taxonomic scope" value="Eukaryota"/>
</dbReference>
<keyword evidence="1" id="KW-0732">Signal</keyword>
<dbReference type="KEGG" id="pfy:PFICI_06628"/>
<dbReference type="AlphaFoldDB" id="W3X8X3"/>
<dbReference type="RefSeq" id="XP_007833400.1">
    <property type="nucleotide sequence ID" value="XM_007835209.1"/>
</dbReference>
<evidence type="ECO:0000313" key="2">
    <source>
        <dbReference type="EMBL" id="ETS81626.1"/>
    </source>
</evidence>
<dbReference type="HOGENOM" id="CLU_143036_0_0_1"/>
<dbReference type="Proteomes" id="UP000030651">
    <property type="component" value="Unassembled WGS sequence"/>
</dbReference>
<evidence type="ECO:0000256" key="1">
    <source>
        <dbReference type="SAM" id="SignalP"/>
    </source>
</evidence>
<feature type="chain" id="PRO_5004835552" description="Ubiquitin 3 binding protein But2 C-terminal domain-containing protein" evidence="1">
    <location>
        <begin position="19"/>
        <end position="167"/>
    </location>
</feature>
<evidence type="ECO:0000313" key="3">
    <source>
        <dbReference type="Proteomes" id="UP000030651"/>
    </source>
</evidence>
<dbReference type="EMBL" id="KI912112">
    <property type="protein sequence ID" value="ETS81626.1"/>
    <property type="molecule type" value="Genomic_DNA"/>
</dbReference>
<name>W3X8X3_PESFW</name>
<organism evidence="2 3">
    <name type="scientific">Pestalotiopsis fici (strain W106-1 / CGMCC3.15140)</name>
    <dbReference type="NCBI Taxonomy" id="1229662"/>
    <lineage>
        <taxon>Eukaryota</taxon>
        <taxon>Fungi</taxon>
        <taxon>Dikarya</taxon>
        <taxon>Ascomycota</taxon>
        <taxon>Pezizomycotina</taxon>
        <taxon>Sordariomycetes</taxon>
        <taxon>Xylariomycetidae</taxon>
        <taxon>Amphisphaeriales</taxon>
        <taxon>Sporocadaceae</taxon>
        <taxon>Pestalotiopsis</taxon>
    </lineage>
</organism>
<dbReference type="OrthoDB" id="5308323at2759"/>
<proteinExistence type="predicted"/>
<dbReference type="InParanoid" id="W3X8X3"/>
<gene>
    <name evidence="2" type="ORF">PFICI_06628</name>
</gene>